<organism evidence="1">
    <name type="scientific">Panulirus argus virus 1</name>
    <dbReference type="NCBI Taxonomy" id="380624"/>
    <lineage>
        <taxon>Viruses</taxon>
    </lineage>
</organism>
<sequence>MTTEESIKNAKRQTLINQLAKNNVWGTFDLVKVLYDKYAQLLDVNVFELGRVYDVEPTKTKKGFYLLLGEYVPLSEKQLVEFKNVEAVISFIDALSGSNKYIALYVKDKIKLAEEDYKNGNIITHIYSRQKGGGGGGAVHEDRNPLYHVDSAMEQCIRMLSDNVKSDSSLSIVLFNKTVSLKSAFNTDSIKQLQLTTKTVVTNRLRIGNLLSLFLTKNC</sequence>
<dbReference type="EMBL" id="MN604017">
    <property type="protein sequence ID" value="QIQ08632.1"/>
    <property type="molecule type" value="Genomic_DNA"/>
</dbReference>
<protein>
    <submittedName>
        <fullName evidence="1">Uncharacterized protein</fullName>
    </submittedName>
</protein>
<reference evidence="1" key="1">
    <citation type="journal article" date="2020" name="MBio">
        <title>A New Family of DNA Viruses Causing Disease in Crustaceans from Diverse Aquatic Biomes.</title>
        <authorList>
            <person name="Subramaniam K."/>
            <person name="Behringer D.C."/>
            <person name="Bojko J."/>
            <person name="Yutin N."/>
            <person name="Clark A.S."/>
            <person name="Bateman K.S."/>
            <person name="van Aerle R."/>
            <person name="Bass D."/>
            <person name="Kerr R.C."/>
            <person name="Koonin E.V."/>
            <person name="Stentiford G.D."/>
            <person name="Waltzek T.B."/>
        </authorList>
    </citation>
    <scope>NUCLEOTIDE SEQUENCE</scope>
</reference>
<accession>A0A6G9HDK5</accession>
<evidence type="ECO:0000313" key="1">
    <source>
        <dbReference type="EMBL" id="QIQ08632.1"/>
    </source>
</evidence>
<name>A0A6G9HDK5_9VIRU</name>
<gene>
    <name evidence="1" type="primary">ORF12</name>
</gene>
<proteinExistence type="predicted"/>